<evidence type="ECO:0000313" key="4">
    <source>
        <dbReference type="Proteomes" id="UP001596548"/>
    </source>
</evidence>
<feature type="transmembrane region" description="Helical" evidence="1">
    <location>
        <begin position="40"/>
        <end position="70"/>
    </location>
</feature>
<protein>
    <submittedName>
        <fullName evidence="3">DUF4190 domain-containing protein</fullName>
    </submittedName>
</protein>
<organism evidence="3 4">
    <name type="scientific">Paractinoplanes rhizophilus</name>
    <dbReference type="NCBI Taxonomy" id="1416877"/>
    <lineage>
        <taxon>Bacteria</taxon>
        <taxon>Bacillati</taxon>
        <taxon>Actinomycetota</taxon>
        <taxon>Actinomycetes</taxon>
        <taxon>Micromonosporales</taxon>
        <taxon>Micromonosporaceae</taxon>
        <taxon>Paractinoplanes</taxon>
    </lineage>
</organism>
<feature type="domain" description="DUF4190" evidence="2">
    <location>
        <begin position="40"/>
        <end position="106"/>
    </location>
</feature>
<proteinExistence type="predicted"/>
<evidence type="ECO:0000256" key="1">
    <source>
        <dbReference type="SAM" id="Phobius"/>
    </source>
</evidence>
<accession>A0ABW2HN87</accession>
<dbReference type="InterPro" id="IPR025241">
    <property type="entry name" value="DUF4190"/>
</dbReference>
<keyword evidence="1" id="KW-0472">Membrane</keyword>
<evidence type="ECO:0000313" key="3">
    <source>
        <dbReference type="EMBL" id="MFC7274051.1"/>
    </source>
</evidence>
<dbReference type="EMBL" id="JBHTBJ010000004">
    <property type="protein sequence ID" value="MFC7274051.1"/>
    <property type="molecule type" value="Genomic_DNA"/>
</dbReference>
<evidence type="ECO:0000259" key="2">
    <source>
        <dbReference type="Pfam" id="PF13828"/>
    </source>
</evidence>
<name>A0ABW2HN87_9ACTN</name>
<keyword evidence="1" id="KW-0812">Transmembrane</keyword>
<keyword evidence="4" id="KW-1185">Reference proteome</keyword>
<gene>
    <name evidence="3" type="ORF">ACFQS1_08675</name>
</gene>
<dbReference type="RefSeq" id="WP_378965677.1">
    <property type="nucleotide sequence ID" value="NZ_JBHTBJ010000004.1"/>
</dbReference>
<comment type="caution">
    <text evidence="3">The sequence shown here is derived from an EMBL/GenBank/DDBJ whole genome shotgun (WGS) entry which is preliminary data.</text>
</comment>
<dbReference type="Proteomes" id="UP001596548">
    <property type="component" value="Unassembled WGS sequence"/>
</dbReference>
<feature type="transmembrane region" description="Helical" evidence="1">
    <location>
        <begin position="91"/>
        <end position="117"/>
    </location>
</feature>
<dbReference type="Pfam" id="PF13828">
    <property type="entry name" value="DUF4190"/>
    <property type="match status" value="1"/>
</dbReference>
<sequence>MSYPYPSDPTPPPDNPVPPAYQYPQPVYQYLYRPPETEGLAIASLVVSCAAVPGLCGYGFGGILGIVGAIMGHVARRRIARNGTNGAGMALAGIIVGWTAVALLVAAIVLIVVLVTLSESDPNW</sequence>
<reference evidence="4" key="1">
    <citation type="journal article" date="2019" name="Int. J. Syst. Evol. Microbiol.">
        <title>The Global Catalogue of Microorganisms (GCM) 10K type strain sequencing project: providing services to taxonomists for standard genome sequencing and annotation.</title>
        <authorList>
            <consortium name="The Broad Institute Genomics Platform"/>
            <consortium name="The Broad Institute Genome Sequencing Center for Infectious Disease"/>
            <person name="Wu L."/>
            <person name="Ma J."/>
        </authorList>
    </citation>
    <scope>NUCLEOTIDE SEQUENCE [LARGE SCALE GENOMIC DNA]</scope>
    <source>
        <strain evidence="4">XZYJT-10</strain>
    </source>
</reference>
<keyword evidence="1" id="KW-1133">Transmembrane helix</keyword>